<proteinExistence type="predicted"/>
<sequence length="103" mass="11517">MSLPSLLVLASVLVPSWTHLCLISPPQRGSMIGINKAEDALWVHADHVTIPSQLRIQDYSLYANEEDFLTGDSVLPALMRADSKLQRIYPKWCLEAFIGVVRV</sequence>
<protein>
    <submittedName>
        <fullName evidence="2">Uncharacterized protein</fullName>
    </submittedName>
</protein>
<dbReference type="Proteomes" id="UP000735302">
    <property type="component" value="Unassembled WGS sequence"/>
</dbReference>
<dbReference type="EMBL" id="BLXT01001650">
    <property type="protein sequence ID" value="GFN87061.1"/>
    <property type="molecule type" value="Genomic_DNA"/>
</dbReference>
<keyword evidence="3" id="KW-1185">Reference proteome</keyword>
<reference evidence="2 3" key="1">
    <citation type="journal article" date="2021" name="Elife">
        <title>Chloroplast acquisition without the gene transfer in kleptoplastic sea slugs, Plakobranchus ocellatus.</title>
        <authorList>
            <person name="Maeda T."/>
            <person name="Takahashi S."/>
            <person name="Yoshida T."/>
            <person name="Shimamura S."/>
            <person name="Takaki Y."/>
            <person name="Nagai Y."/>
            <person name="Toyoda A."/>
            <person name="Suzuki Y."/>
            <person name="Arimoto A."/>
            <person name="Ishii H."/>
            <person name="Satoh N."/>
            <person name="Nishiyama T."/>
            <person name="Hasebe M."/>
            <person name="Maruyama T."/>
            <person name="Minagawa J."/>
            <person name="Obokata J."/>
            <person name="Shigenobu S."/>
        </authorList>
    </citation>
    <scope>NUCLEOTIDE SEQUENCE [LARGE SCALE GENOMIC DNA]</scope>
</reference>
<dbReference type="AlphaFoldDB" id="A0AAV3YVQ2"/>
<keyword evidence="1" id="KW-0732">Signal</keyword>
<name>A0AAV3YVQ2_9GAST</name>
<feature type="chain" id="PRO_5043506472" evidence="1">
    <location>
        <begin position="19"/>
        <end position="103"/>
    </location>
</feature>
<comment type="caution">
    <text evidence="2">The sequence shown here is derived from an EMBL/GenBank/DDBJ whole genome shotgun (WGS) entry which is preliminary data.</text>
</comment>
<organism evidence="2 3">
    <name type="scientific">Plakobranchus ocellatus</name>
    <dbReference type="NCBI Taxonomy" id="259542"/>
    <lineage>
        <taxon>Eukaryota</taxon>
        <taxon>Metazoa</taxon>
        <taxon>Spiralia</taxon>
        <taxon>Lophotrochozoa</taxon>
        <taxon>Mollusca</taxon>
        <taxon>Gastropoda</taxon>
        <taxon>Heterobranchia</taxon>
        <taxon>Euthyneura</taxon>
        <taxon>Panpulmonata</taxon>
        <taxon>Sacoglossa</taxon>
        <taxon>Placobranchoidea</taxon>
        <taxon>Plakobranchidae</taxon>
        <taxon>Plakobranchus</taxon>
    </lineage>
</organism>
<accession>A0AAV3YVQ2</accession>
<gene>
    <name evidence="2" type="ORF">PoB_001356700</name>
</gene>
<evidence type="ECO:0000313" key="2">
    <source>
        <dbReference type="EMBL" id="GFN87061.1"/>
    </source>
</evidence>
<feature type="signal peptide" evidence="1">
    <location>
        <begin position="1"/>
        <end position="18"/>
    </location>
</feature>
<evidence type="ECO:0000313" key="3">
    <source>
        <dbReference type="Proteomes" id="UP000735302"/>
    </source>
</evidence>
<evidence type="ECO:0000256" key="1">
    <source>
        <dbReference type="SAM" id="SignalP"/>
    </source>
</evidence>